<dbReference type="EMBL" id="JAWDJW010000854">
    <property type="protein sequence ID" value="KAK3079905.1"/>
    <property type="molecule type" value="Genomic_DNA"/>
</dbReference>
<organism evidence="1 2">
    <name type="scientific">Coniosporium uncinatum</name>
    <dbReference type="NCBI Taxonomy" id="93489"/>
    <lineage>
        <taxon>Eukaryota</taxon>
        <taxon>Fungi</taxon>
        <taxon>Dikarya</taxon>
        <taxon>Ascomycota</taxon>
        <taxon>Pezizomycotina</taxon>
        <taxon>Dothideomycetes</taxon>
        <taxon>Dothideomycetes incertae sedis</taxon>
        <taxon>Coniosporium</taxon>
    </lineage>
</organism>
<gene>
    <name evidence="1" type="ORF">LTS18_003622</name>
</gene>
<keyword evidence="2" id="KW-1185">Reference proteome</keyword>
<protein>
    <submittedName>
        <fullName evidence="1">Uncharacterized protein</fullName>
    </submittedName>
</protein>
<dbReference type="Proteomes" id="UP001186974">
    <property type="component" value="Unassembled WGS sequence"/>
</dbReference>
<evidence type="ECO:0000313" key="2">
    <source>
        <dbReference type="Proteomes" id="UP001186974"/>
    </source>
</evidence>
<comment type="caution">
    <text evidence="1">The sequence shown here is derived from an EMBL/GenBank/DDBJ whole genome shotgun (WGS) entry which is preliminary data.</text>
</comment>
<proteinExistence type="predicted"/>
<accession>A0ACC3DSZ7</accession>
<reference evidence="1" key="1">
    <citation type="submission" date="2024-09" db="EMBL/GenBank/DDBJ databases">
        <title>Black Yeasts Isolated from many extreme environments.</title>
        <authorList>
            <person name="Coleine C."/>
            <person name="Stajich J.E."/>
            <person name="Selbmann L."/>
        </authorList>
    </citation>
    <scope>NUCLEOTIDE SEQUENCE</scope>
    <source>
        <strain evidence="1">CCFEE 5737</strain>
    </source>
</reference>
<name>A0ACC3DSZ7_9PEZI</name>
<sequence>MFPHGKGLWILNGLAIRVAQSFGLHRDGVRLGLSPFQCEIWRRLWWHLLSRDGRAGENYGLENTNSLLLTSDVGLPINIDDADLRPKTQHLSSPKEGWALCLGTWAMVRLHSMMVGEWRNG</sequence>
<evidence type="ECO:0000313" key="1">
    <source>
        <dbReference type="EMBL" id="KAK3079905.1"/>
    </source>
</evidence>